<organism evidence="1 2">
    <name type="scientific">Candidatus Taenaricola geysiri</name>
    <dbReference type="NCBI Taxonomy" id="1974752"/>
    <lineage>
        <taxon>Bacteria</taxon>
        <taxon>Pseudomonadati</taxon>
        <taxon>Candidatus Omnitrophota</taxon>
        <taxon>Candidatus Taenaricola</taxon>
    </lineage>
</organism>
<evidence type="ECO:0000313" key="1">
    <source>
        <dbReference type="EMBL" id="PIW66072.1"/>
    </source>
</evidence>
<reference evidence="1 2" key="1">
    <citation type="submission" date="2017-09" db="EMBL/GenBank/DDBJ databases">
        <title>Depth-based differentiation of microbial function through sediment-hosted aquifers and enrichment of novel symbionts in the deep terrestrial subsurface.</title>
        <authorList>
            <person name="Probst A.J."/>
            <person name="Ladd B."/>
            <person name="Jarett J.K."/>
            <person name="Geller-Mcgrath D.E."/>
            <person name="Sieber C.M."/>
            <person name="Emerson J.B."/>
            <person name="Anantharaman K."/>
            <person name="Thomas B.C."/>
            <person name="Malmstrom R."/>
            <person name="Stieglmeier M."/>
            <person name="Klingl A."/>
            <person name="Woyke T."/>
            <person name="Ryan C.M."/>
            <person name="Banfield J.F."/>
        </authorList>
    </citation>
    <scope>NUCLEOTIDE SEQUENCE [LARGE SCALE GENOMIC DNA]</scope>
    <source>
        <strain evidence="1">CG12_big_fil_rev_8_21_14_0_65_43_15</strain>
    </source>
</reference>
<proteinExistence type="predicted"/>
<dbReference type="InterPro" id="IPR029063">
    <property type="entry name" value="SAM-dependent_MTases_sf"/>
</dbReference>
<sequence length="290" mass="33681">MNNKIKKAYDIYRAYGLRGLIKRTASASKKRPSLPVGTSLVWQKKFYEFREEVLKTRHCHKYFDLVKCLAGHSLFFYKVIPLFSIPLLLRPTNIVELGSAFTSYLEKCNDPWGRYDKLEEGLISTRVLLTACRFLNKYGIKASLTSIDIRDDKKKFEDTERHLQELDLLQYWKPFYGTDSLDWLKRNKDLIHLAYVDSSHTYKQVKAELEALAPQMIQNGVIIIDDGFTINDPSDVSWRVNEDEGGRSKGGEFGAVLDFLKEHPEWRNTWSPEGMVYLCRNASVMKFLSE</sequence>
<evidence type="ECO:0000313" key="2">
    <source>
        <dbReference type="Proteomes" id="UP000231267"/>
    </source>
</evidence>
<comment type="caution">
    <text evidence="1">The sequence shown here is derived from an EMBL/GenBank/DDBJ whole genome shotgun (WGS) entry which is preliminary data.</text>
</comment>
<accession>A0A2J0LDY8</accession>
<dbReference type="AlphaFoldDB" id="A0A2J0LDY8"/>
<gene>
    <name evidence="1" type="ORF">COW11_05225</name>
</gene>
<name>A0A2J0LDY8_9BACT</name>
<dbReference type="EMBL" id="PFGP01000122">
    <property type="protein sequence ID" value="PIW66072.1"/>
    <property type="molecule type" value="Genomic_DNA"/>
</dbReference>
<protein>
    <recommendedName>
        <fullName evidence="3">Class I SAM-dependent methyltransferase</fullName>
    </recommendedName>
</protein>
<evidence type="ECO:0008006" key="3">
    <source>
        <dbReference type="Google" id="ProtNLM"/>
    </source>
</evidence>
<dbReference type="Gene3D" id="3.40.50.150">
    <property type="entry name" value="Vaccinia Virus protein VP39"/>
    <property type="match status" value="1"/>
</dbReference>
<dbReference type="Proteomes" id="UP000231267">
    <property type="component" value="Unassembled WGS sequence"/>
</dbReference>
<dbReference type="Pfam" id="PF13578">
    <property type="entry name" value="Methyltransf_24"/>
    <property type="match status" value="1"/>
</dbReference>